<accession>A0A2I0X953</accession>
<gene>
    <name evidence="2" type="ORF">MA16_Dca002937</name>
</gene>
<sequence>MARRLLYSVAPPTVGEVLNATTQLGNMDMNVEPSNSPSSGLAGAGEPSCGIPEAAVQMEWGNKEIYVPQELNMEEIRTEDVGPGHLMASGPVVHQRKRRNDSVSPAQVLAPRVLRFSGSKSNLLKLKNGKSREAKDKRTKELGKYGPLQKLPGIKRNKERGAMATSPSRALALNVMDRSTMGRMDGEFAEQWQEVFSEAFGDGDASPLLLSCFGELLVERILEIQIDKEMNADSLELVKNPMVREALGWGEGVALGHLLQMGGMVVKAKEGKYGNRWQVLADEEAGGGEPSTTKGKMGLASKSPGIGRFSANPNRGAAPLGAWGEKGTRPTSSSRPGKENNHDATRGAGPKSSVDVSREELVTKFEQPEGRFDPGIVSLSVKSPAARELIMSTIGLSPPSSQSRERRMATVTGSARQGPFIYCKEQEVEDVDREELSREMTWRGPVATWSTEMEDECPEDTARGDACTSEIQIARGEEDFFSRIVADQRLVPVQHTGLSMQATKEWGSSNNTSWTKSLSNRFA</sequence>
<reference evidence="2 3" key="2">
    <citation type="journal article" date="2017" name="Nature">
        <title>The Apostasia genome and the evolution of orchids.</title>
        <authorList>
            <person name="Zhang G.Q."/>
            <person name="Liu K.W."/>
            <person name="Li Z."/>
            <person name="Lohaus R."/>
            <person name="Hsiao Y.Y."/>
            <person name="Niu S.C."/>
            <person name="Wang J.Y."/>
            <person name="Lin Y.C."/>
            <person name="Xu Q."/>
            <person name="Chen L.J."/>
            <person name="Yoshida K."/>
            <person name="Fujiwara S."/>
            <person name="Wang Z.W."/>
            <person name="Zhang Y.Q."/>
            <person name="Mitsuda N."/>
            <person name="Wang M."/>
            <person name="Liu G.H."/>
            <person name="Pecoraro L."/>
            <person name="Huang H.X."/>
            <person name="Xiao X.J."/>
            <person name="Lin M."/>
            <person name="Wu X.Y."/>
            <person name="Wu W.L."/>
            <person name="Chen Y.Y."/>
            <person name="Chang S.B."/>
            <person name="Sakamoto S."/>
            <person name="Ohme-Takagi M."/>
            <person name="Yagi M."/>
            <person name="Zeng S.J."/>
            <person name="Shen C.Y."/>
            <person name="Yeh C.M."/>
            <person name="Luo Y.B."/>
            <person name="Tsai W.C."/>
            <person name="Van de Peer Y."/>
            <person name="Liu Z.J."/>
        </authorList>
    </citation>
    <scope>NUCLEOTIDE SEQUENCE [LARGE SCALE GENOMIC DNA]</scope>
    <source>
        <tissue evidence="2">The whole plant</tissue>
    </source>
</reference>
<evidence type="ECO:0000313" key="2">
    <source>
        <dbReference type="EMBL" id="PKU84424.1"/>
    </source>
</evidence>
<name>A0A2I0X953_9ASPA</name>
<evidence type="ECO:0000313" key="3">
    <source>
        <dbReference type="Proteomes" id="UP000233837"/>
    </source>
</evidence>
<proteinExistence type="predicted"/>
<dbReference type="Proteomes" id="UP000233837">
    <property type="component" value="Unassembled WGS sequence"/>
</dbReference>
<organism evidence="2 3">
    <name type="scientific">Dendrobium catenatum</name>
    <dbReference type="NCBI Taxonomy" id="906689"/>
    <lineage>
        <taxon>Eukaryota</taxon>
        <taxon>Viridiplantae</taxon>
        <taxon>Streptophyta</taxon>
        <taxon>Embryophyta</taxon>
        <taxon>Tracheophyta</taxon>
        <taxon>Spermatophyta</taxon>
        <taxon>Magnoliopsida</taxon>
        <taxon>Liliopsida</taxon>
        <taxon>Asparagales</taxon>
        <taxon>Orchidaceae</taxon>
        <taxon>Epidendroideae</taxon>
        <taxon>Malaxideae</taxon>
        <taxon>Dendrobiinae</taxon>
        <taxon>Dendrobium</taxon>
    </lineage>
</organism>
<reference evidence="2 3" key="1">
    <citation type="journal article" date="2016" name="Sci. Rep.">
        <title>The Dendrobium catenatum Lindl. genome sequence provides insights into polysaccharide synthase, floral development and adaptive evolution.</title>
        <authorList>
            <person name="Zhang G.Q."/>
            <person name="Xu Q."/>
            <person name="Bian C."/>
            <person name="Tsai W.C."/>
            <person name="Yeh C.M."/>
            <person name="Liu K.W."/>
            <person name="Yoshida K."/>
            <person name="Zhang L.S."/>
            <person name="Chang S.B."/>
            <person name="Chen F."/>
            <person name="Shi Y."/>
            <person name="Su Y.Y."/>
            <person name="Zhang Y.Q."/>
            <person name="Chen L.J."/>
            <person name="Yin Y."/>
            <person name="Lin M."/>
            <person name="Huang H."/>
            <person name="Deng H."/>
            <person name="Wang Z.W."/>
            <person name="Zhu S.L."/>
            <person name="Zhao X."/>
            <person name="Deng C."/>
            <person name="Niu S.C."/>
            <person name="Huang J."/>
            <person name="Wang M."/>
            <person name="Liu G.H."/>
            <person name="Yang H.J."/>
            <person name="Xiao X.J."/>
            <person name="Hsiao Y.Y."/>
            <person name="Wu W.L."/>
            <person name="Chen Y.Y."/>
            <person name="Mitsuda N."/>
            <person name="Ohme-Takagi M."/>
            <person name="Luo Y.B."/>
            <person name="Van de Peer Y."/>
            <person name="Liu Z.J."/>
        </authorList>
    </citation>
    <scope>NUCLEOTIDE SEQUENCE [LARGE SCALE GENOMIC DNA]</scope>
    <source>
        <tissue evidence="2">The whole plant</tissue>
    </source>
</reference>
<dbReference type="EMBL" id="KZ502052">
    <property type="protein sequence ID" value="PKU84424.1"/>
    <property type="molecule type" value="Genomic_DNA"/>
</dbReference>
<dbReference type="AlphaFoldDB" id="A0A2I0X953"/>
<feature type="region of interest" description="Disordered" evidence="1">
    <location>
        <begin position="284"/>
        <end position="357"/>
    </location>
</feature>
<feature type="compositionally biased region" description="Basic and acidic residues" evidence="1">
    <location>
        <begin position="336"/>
        <end position="345"/>
    </location>
</feature>
<evidence type="ECO:0000256" key="1">
    <source>
        <dbReference type="SAM" id="MobiDB-lite"/>
    </source>
</evidence>
<keyword evidence="3" id="KW-1185">Reference proteome</keyword>
<protein>
    <submittedName>
        <fullName evidence="2">Uncharacterized protein</fullName>
    </submittedName>
</protein>
<feature type="region of interest" description="Disordered" evidence="1">
    <location>
        <begin position="502"/>
        <end position="523"/>
    </location>
</feature>